<organism evidence="3">
    <name type="scientific">Oryza brachyantha</name>
    <name type="common">malo sina</name>
    <dbReference type="NCBI Taxonomy" id="4533"/>
    <lineage>
        <taxon>Eukaryota</taxon>
        <taxon>Viridiplantae</taxon>
        <taxon>Streptophyta</taxon>
        <taxon>Embryophyta</taxon>
        <taxon>Tracheophyta</taxon>
        <taxon>Spermatophyta</taxon>
        <taxon>Magnoliopsida</taxon>
        <taxon>Liliopsida</taxon>
        <taxon>Poales</taxon>
        <taxon>Poaceae</taxon>
        <taxon>BOP clade</taxon>
        <taxon>Oryzoideae</taxon>
        <taxon>Oryzeae</taxon>
        <taxon>Oryzinae</taxon>
        <taxon>Oryza</taxon>
    </lineage>
</organism>
<keyword evidence="4" id="KW-1185">Reference proteome</keyword>
<dbReference type="Gramene" id="OB02G11120.1">
    <property type="protein sequence ID" value="OB02G11120.1"/>
    <property type="gene ID" value="OB02G11120"/>
</dbReference>
<sequence>MDMMCAPFRLFSSAPFSMASSSMPSRTFHRHSLPSSAPPRSSRGACAPCCLPGAVTRRRAAAQLLSAAGFLIAVSPPSLAARRGRVVVPPEDYVTAPDGLKYYDLVEGKGPTAEKGSTVQVHFDCMYRGITAVSSRESKLLAGNRSIAQPYEFTVGSLPGKERKREFVDNANGLYSAQASPKPPAAMYTVTEGMKVGGKRRVIVPPELGYGKKGMSEIPPDAPFELDIELLEVVPPAEK</sequence>
<dbReference type="STRING" id="4533.J3L8Z5"/>
<keyword evidence="1" id="KW-0413">Isomerase</keyword>
<dbReference type="PANTHER" id="PTHR47862:SF1">
    <property type="entry name" value="PEPTIDYL-PROLYL CIS-TRANS ISOMERASE FKBP18, CHLOROPLASTIC"/>
    <property type="match status" value="1"/>
</dbReference>
<dbReference type="PROSITE" id="PS50059">
    <property type="entry name" value="FKBP_PPIASE"/>
    <property type="match status" value="1"/>
</dbReference>
<dbReference type="GO" id="GO:0003755">
    <property type="term" value="F:peptidyl-prolyl cis-trans isomerase activity"/>
    <property type="evidence" value="ECO:0007669"/>
    <property type="project" value="UniProtKB-KW"/>
</dbReference>
<dbReference type="OMA" id="MALACHD"/>
<dbReference type="SUPFAM" id="SSF54534">
    <property type="entry name" value="FKBP-like"/>
    <property type="match status" value="1"/>
</dbReference>
<evidence type="ECO:0000313" key="3">
    <source>
        <dbReference type="EnsemblPlants" id="OB02G11120.1"/>
    </source>
</evidence>
<accession>J3L8Z5</accession>
<evidence type="ECO:0000313" key="4">
    <source>
        <dbReference type="Proteomes" id="UP000006038"/>
    </source>
</evidence>
<evidence type="ECO:0000259" key="2">
    <source>
        <dbReference type="PROSITE" id="PS50059"/>
    </source>
</evidence>
<dbReference type="EC" id="5.2.1.8" evidence="1"/>
<dbReference type="Proteomes" id="UP000006038">
    <property type="component" value="Unassembled WGS sequence"/>
</dbReference>
<dbReference type="Gene3D" id="3.10.50.40">
    <property type="match status" value="1"/>
</dbReference>
<dbReference type="EnsemblPlants" id="OB02G11120.1">
    <property type="protein sequence ID" value="OB02G11120.1"/>
    <property type="gene ID" value="OB02G11120"/>
</dbReference>
<dbReference type="KEGG" id="obr:102705980"/>
<name>J3L8Z5_ORYBR</name>
<reference evidence="3" key="1">
    <citation type="submission" date="2013-04" db="UniProtKB">
        <authorList>
            <consortium name="EnsemblPlants"/>
        </authorList>
    </citation>
    <scope>IDENTIFICATION</scope>
</reference>
<dbReference type="GO" id="GO:0009543">
    <property type="term" value="C:chloroplast thylakoid lumen"/>
    <property type="evidence" value="ECO:0007669"/>
    <property type="project" value="TreeGrafter"/>
</dbReference>
<dbReference type="InterPro" id="IPR001179">
    <property type="entry name" value="PPIase_FKBP_dom"/>
</dbReference>
<dbReference type="Pfam" id="PF00254">
    <property type="entry name" value="FKBP_C"/>
    <property type="match status" value="1"/>
</dbReference>
<comment type="catalytic activity">
    <reaction evidence="1">
        <text>[protein]-peptidylproline (omega=180) = [protein]-peptidylproline (omega=0)</text>
        <dbReference type="Rhea" id="RHEA:16237"/>
        <dbReference type="Rhea" id="RHEA-COMP:10747"/>
        <dbReference type="Rhea" id="RHEA-COMP:10748"/>
        <dbReference type="ChEBI" id="CHEBI:83833"/>
        <dbReference type="ChEBI" id="CHEBI:83834"/>
        <dbReference type="EC" id="5.2.1.8"/>
    </reaction>
</comment>
<dbReference type="OrthoDB" id="1902587at2759"/>
<dbReference type="GeneID" id="102705980"/>
<proteinExistence type="predicted"/>
<feature type="domain" description="PPIase FKBP-type" evidence="2">
    <location>
        <begin position="116"/>
        <end position="234"/>
    </location>
</feature>
<dbReference type="RefSeq" id="XP_015688795.1">
    <property type="nucleotide sequence ID" value="XM_015833309.2"/>
</dbReference>
<dbReference type="FunFam" id="3.10.50.40:FF:000036">
    <property type="entry name" value="Peptidylprolyl isomerase"/>
    <property type="match status" value="1"/>
</dbReference>
<evidence type="ECO:0000256" key="1">
    <source>
        <dbReference type="PROSITE-ProRule" id="PRU00277"/>
    </source>
</evidence>
<dbReference type="InterPro" id="IPR046357">
    <property type="entry name" value="PPIase_dom_sf"/>
</dbReference>
<gene>
    <name evidence="3" type="primary">LOC102705980</name>
</gene>
<protein>
    <recommendedName>
        <fullName evidence="1">peptidylprolyl isomerase</fullName>
        <ecNumber evidence="1">5.2.1.8</ecNumber>
    </recommendedName>
</protein>
<dbReference type="InterPro" id="IPR044180">
    <property type="entry name" value="FKBP18-like"/>
</dbReference>
<dbReference type="PANTHER" id="PTHR47862">
    <property type="entry name" value="PEPTIDYL-PROLYL CIS-TRANS ISOMERASE FKBP18, CHLOROPLASTIC"/>
    <property type="match status" value="1"/>
</dbReference>
<dbReference type="eggNOG" id="KOG0552">
    <property type="taxonomic scope" value="Eukaryota"/>
</dbReference>
<dbReference type="HOGENOM" id="CLU_089785_1_0_1"/>
<keyword evidence="1" id="KW-0697">Rotamase</keyword>
<dbReference type="AlphaFoldDB" id="J3L8Z5"/>